<reference evidence="2" key="1">
    <citation type="submission" date="2022-11" db="EMBL/GenBank/DDBJ databases">
        <title>Chromosome-level genome of Pogonophryne albipinna.</title>
        <authorList>
            <person name="Jo E."/>
        </authorList>
    </citation>
    <scope>NUCLEOTIDE SEQUENCE</scope>
    <source>
        <strain evidence="2">SGF0006</strain>
        <tissue evidence="2">Muscle</tissue>
    </source>
</reference>
<evidence type="ECO:0000313" key="3">
    <source>
        <dbReference type="Proteomes" id="UP001219934"/>
    </source>
</evidence>
<dbReference type="EMBL" id="JAPTMU010000006">
    <property type="protein sequence ID" value="KAJ4941541.1"/>
    <property type="molecule type" value="Genomic_DNA"/>
</dbReference>
<evidence type="ECO:0000256" key="1">
    <source>
        <dbReference type="SAM" id="MobiDB-lite"/>
    </source>
</evidence>
<keyword evidence="3" id="KW-1185">Reference proteome</keyword>
<comment type="caution">
    <text evidence="2">The sequence shown here is derived from an EMBL/GenBank/DDBJ whole genome shotgun (WGS) entry which is preliminary data.</text>
</comment>
<gene>
    <name evidence="2" type="ORF">JOQ06_011420</name>
</gene>
<accession>A0AAD6FPV4</accession>
<feature type="region of interest" description="Disordered" evidence="1">
    <location>
        <begin position="42"/>
        <end position="66"/>
    </location>
</feature>
<feature type="region of interest" description="Disordered" evidence="1">
    <location>
        <begin position="131"/>
        <end position="153"/>
    </location>
</feature>
<name>A0AAD6FPV4_9TELE</name>
<evidence type="ECO:0000313" key="2">
    <source>
        <dbReference type="EMBL" id="KAJ4941541.1"/>
    </source>
</evidence>
<feature type="compositionally biased region" description="Low complexity" evidence="1">
    <location>
        <begin position="53"/>
        <end position="63"/>
    </location>
</feature>
<sequence length="153" mass="16621">MSSYSQNSPSEAMRPPPLTLACIPVGRHTVVGSDMVPGLARDKTTWGRGGLKSPNPQSPSLQNPRHRARAGIIENTDVSNTGTMLILLIQLWPTAEETWKLLADEGRRRRGEREGDRWRGKVVVEGLRRGNGGEVRRGEGSETGISGSKALLA</sequence>
<dbReference type="AlphaFoldDB" id="A0AAD6FPV4"/>
<protein>
    <submittedName>
        <fullName evidence="2">Uncharacterized protein</fullName>
    </submittedName>
</protein>
<organism evidence="2 3">
    <name type="scientific">Pogonophryne albipinna</name>
    <dbReference type="NCBI Taxonomy" id="1090488"/>
    <lineage>
        <taxon>Eukaryota</taxon>
        <taxon>Metazoa</taxon>
        <taxon>Chordata</taxon>
        <taxon>Craniata</taxon>
        <taxon>Vertebrata</taxon>
        <taxon>Euteleostomi</taxon>
        <taxon>Actinopterygii</taxon>
        <taxon>Neopterygii</taxon>
        <taxon>Teleostei</taxon>
        <taxon>Neoteleostei</taxon>
        <taxon>Acanthomorphata</taxon>
        <taxon>Eupercaria</taxon>
        <taxon>Perciformes</taxon>
        <taxon>Notothenioidei</taxon>
        <taxon>Pogonophryne</taxon>
    </lineage>
</organism>
<proteinExistence type="predicted"/>
<dbReference type="Proteomes" id="UP001219934">
    <property type="component" value="Unassembled WGS sequence"/>
</dbReference>